<name>A0A484KDK5_9ASTE</name>
<reference evidence="2 3" key="1">
    <citation type="submission" date="2018-04" db="EMBL/GenBank/DDBJ databases">
        <authorList>
            <person name="Vogel A."/>
        </authorList>
    </citation>
    <scope>NUCLEOTIDE SEQUENCE [LARGE SCALE GENOMIC DNA]</scope>
</reference>
<sequence length="239" mass="26624">MSLRSGYTSPSSADDDEWFQLDALIQGWILSTISDEVSDLVISTTSTAAKLWRVIHALFHDNKHARAMQLEHQFRTTVKGMMTMAMYCQTPRNIADWGGGFGRGSCSPGSGYGSGSGHSGGSGGRGQQGRNYVIKESLQLSFSFSKHFPPLMEFWEENSRFEEKTSRQGKLEVDSDIRSLTVREVLRSLCSPMNSKVISVASIQKMLRRESWQKDAGTAFNNSKYLGTEPNYANMLNLI</sequence>
<accession>A0A484KDK5</accession>
<evidence type="ECO:0000313" key="2">
    <source>
        <dbReference type="EMBL" id="VFQ61039.1"/>
    </source>
</evidence>
<feature type="compositionally biased region" description="Gly residues" evidence="1">
    <location>
        <begin position="110"/>
        <end position="127"/>
    </location>
</feature>
<gene>
    <name evidence="2" type="ORF">CCAM_LOCUS2815</name>
</gene>
<dbReference type="PANTHER" id="PTHR47481:SF31">
    <property type="entry name" value="OS01G0873500 PROTEIN"/>
    <property type="match status" value="1"/>
</dbReference>
<keyword evidence="3" id="KW-1185">Reference proteome</keyword>
<dbReference type="Proteomes" id="UP000595140">
    <property type="component" value="Unassembled WGS sequence"/>
</dbReference>
<dbReference type="EMBL" id="OOIL02000126">
    <property type="protein sequence ID" value="VFQ61039.1"/>
    <property type="molecule type" value="Genomic_DNA"/>
</dbReference>
<evidence type="ECO:0000256" key="1">
    <source>
        <dbReference type="SAM" id="MobiDB-lite"/>
    </source>
</evidence>
<evidence type="ECO:0000313" key="3">
    <source>
        <dbReference type="Proteomes" id="UP000595140"/>
    </source>
</evidence>
<organism evidence="2 3">
    <name type="scientific">Cuscuta campestris</name>
    <dbReference type="NCBI Taxonomy" id="132261"/>
    <lineage>
        <taxon>Eukaryota</taxon>
        <taxon>Viridiplantae</taxon>
        <taxon>Streptophyta</taxon>
        <taxon>Embryophyta</taxon>
        <taxon>Tracheophyta</taxon>
        <taxon>Spermatophyta</taxon>
        <taxon>Magnoliopsida</taxon>
        <taxon>eudicotyledons</taxon>
        <taxon>Gunneridae</taxon>
        <taxon>Pentapetalae</taxon>
        <taxon>asterids</taxon>
        <taxon>lamiids</taxon>
        <taxon>Solanales</taxon>
        <taxon>Convolvulaceae</taxon>
        <taxon>Cuscuteae</taxon>
        <taxon>Cuscuta</taxon>
        <taxon>Cuscuta subgen. Grammica</taxon>
        <taxon>Cuscuta sect. Cleistogrammica</taxon>
    </lineage>
</organism>
<dbReference type="AlphaFoldDB" id="A0A484KDK5"/>
<dbReference type="PANTHER" id="PTHR47481">
    <property type="match status" value="1"/>
</dbReference>
<feature type="region of interest" description="Disordered" evidence="1">
    <location>
        <begin position="109"/>
        <end position="128"/>
    </location>
</feature>
<proteinExistence type="predicted"/>
<protein>
    <submittedName>
        <fullName evidence="2">Uncharacterized protein</fullName>
    </submittedName>
</protein>